<comment type="similarity">
    <text evidence="2 9">Belongs to the cytochrome P450 family.</text>
</comment>
<dbReference type="GO" id="GO:0016705">
    <property type="term" value="F:oxidoreductase activity, acting on paired donors, with incorporation or reduction of molecular oxygen"/>
    <property type="evidence" value="ECO:0007669"/>
    <property type="project" value="InterPro"/>
</dbReference>
<protein>
    <recommendedName>
        <fullName evidence="13">Cytochrome P450</fullName>
    </recommendedName>
</protein>
<dbReference type="InterPro" id="IPR050196">
    <property type="entry name" value="Cytochrome_P450_Monoox"/>
</dbReference>
<keyword evidence="4 8" id="KW-0479">Metal-binding</keyword>
<dbReference type="GO" id="GO:0020037">
    <property type="term" value="F:heme binding"/>
    <property type="evidence" value="ECO:0007669"/>
    <property type="project" value="InterPro"/>
</dbReference>
<evidence type="ECO:0008006" key="13">
    <source>
        <dbReference type="Google" id="ProtNLM"/>
    </source>
</evidence>
<dbReference type="AlphaFoldDB" id="A0AA38IFF9"/>
<accession>A0AA38IFF9</accession>
<dbReference type="Pfam" id="PF00067">
    <property type="entry name" value="p450"/>
    <property type="match status" value="1"/>
</dbReference>
<reference evidence="11" key="1">
    <citation type="journal article" date="2023" name="G3 (Bethesda)">
        <title>Whole genome assemblies of Zophobas morio and Tenebrio molitor.</title>
        <authorList>
            <person name="Kaur S."/>
            <person name="Stinson S.A."/>
            <person name="diCenzo G.C."/>
        </authorList>
    </citation>
    <scope>NUCLEOTIDE SEQUENCE</scope>
    <source>
        <strain evidence="11">QUZm001</strain>
    </source>
</reference>
<dbReference type="PRINTS" id="PR00385">
    <property type="entry name" value="P450"/>
</dbReference>
<comment type="cofactor">
    <cofactor evidence="1 8">
        <name>heme</name>
        <dbReference type="ChEBI" id="CHEBI:30413"/>
    </cofactor>
</comment>
<evidence type="ECO:0000256" key="5">
    <source>
        <dbReference type="ARBA" id="ARBA00023002"/>
    </source>
</evidence>
<dbReference type="InterPro" id="IPR036396">
    <property type="entry name" value="Cyt_P450_sf"/>
</dbReference>
<evidence type="ECO:0000256" key="1">
    <source>
        <dbReference type="ARBA" id="ARBA00001971"/>
    </source>
</evidence>
<feature type="signal peptide" evidence="10">
    <location>
        <begin position="1"/>
        <end position="20"/>
    </location>
</feature>
<dbReference type="PANTHER" id="PTHR24291:SF187">
    <property type="entry name" value="CYTOCHROME P450 4AE1-RELATED"/>
    <property type="match status" value="1"/>
</dbReference>
<evidence type="ECO:0000256" key="7">
    <source>
        <dbReference type="ARBA" id="ARBA00023033"/>
    </source>
</evidence>
<keyword evidence="10" id="KW-0732">Signal</keyword>
<organism evidence="11 12">
    <name type="scientific">Zophobas morio</name>
    <dbReference type="NCBI Taxonomy" id="2755281"/>
    <lineage>
        <taxon>Eukaryota</taxon>
        <taxon>Metazoa</taxon>
        <taxon>Ecdysozoa</taxon>
        <taxon>Arthropoda</taxon>
        <taxon>Hexapoda</taxon>
        <taxon>Insecta</taxon>
        <taxon>Pterygota</taxon>
        <taxon>Neoptera</taxon>
        <taxon>Endopterygota</taxon>
        <taxon>Coleoptera</taxon>
        <taxon>Polyphaga</taxon>
        <taxon>Cucujiformia</taxon>
        <taxon>Tenebrionidae</taxon>
        <taxon>Zophobas</taxon>
    </lineage>
</organism>
<dbReference type="EMBL" id="JALNTZ010000004">
    <property type="protein sequence ID" value="KAJ3656953.1"/>
    <property type="molecule type" value="Genomic_DNA"/>
</dbReference>
<dbReference type="InterPro" id="IPR001128">
    <property type="entry name" value="Cyt_P450"/>
</dbReference>
<evidence type="ECO:0000313" key="11">
    <source>
        <dbReference type="EMBL" id="KAJ3656953.1"/>
    </source>
</evidence>
<keyword evidence="7 9" id="KW-0503">Monooxygenase</keyword>
<dbReference type="Proteomes" id="UP001168821">
    <property type="component" value="Unassembled WGS sequence"/>
</dbReference>
<dbReference type="PRINTS" id="PR00463">
    <property type="entry name" value="EP450I"/>
</dbReference>
<dbReference type="GO" id="GO:0005506">
    <property type="term" value="F:iron ion binding"/>
    <property type="evidence" value="ECO:0007669"/>
    <property type="project" value="InterPro"/>
</dbReference>
<keyword evidence="6 8" id="KW-0408">Iron</keyword>
<evidence type="ECO:0000256" key="4">
    <source>
        <dbReference type="ARBA" id="ARBA00022723"/>
    </source>
</evidence>
<dbReference type="SUPFAM" id="SSF48264">
    <property type="entry name" value="Cytochrome P450"/>
    <property type="match status" value="1"/>
</dbReference>
<evidence type="ECO:0000256" key="10">
    <source>
        <dbReference type="SAM" id="SignalP"/>
    </source>
</evidence>
<keyword evidence="3 8" id="KW-0349">Heme</keyword>
<keyword evidence="5 9" id="KW-0560">Oxidoreductase</keyword>
<evidence type="ECO:0000256" key="3">
    <source>
        <dbReference type="ARBA" id="ARBA00022617"/>
    </source>
</evidence>
<evidence type="ECO:0000256" key="2">
    <source>
        <dbReference type="ARBA" id="ARBA00010617"/>
    </source>
</evidence>
<evidence type="ECO:0000313" key="12">
    <source>
        <dbReference type="Proteomes" id="UP001168821"/>
    </source>
</evidence>
<name>A0AA38IFF9_9CUCU</name>
<proteinExistence type="inferred from homology"/>
<dbReference type="InterPro" id="IPR002401">
    <property type="entry name" value="Cyt_P450_E_grp-I"/>
</dbReference>
<gene>
    <name evidence="11" type="ORF">Zmor_015996</name>
</gene>
<dbReference type="InterPro" id="IPR017972">
    <property type="entry name" value="Cyt_P450_CS"/>
</dbReference>
<dbReference type="GO" id="GO:0004497">
    <property type="term" value="F:monooxygenase activity"/>
    <property type="evidence" value="ECO:0007669"/>
    <property type="project" value="UniProtKB-KW"/>
</dbReference>
<dbReference type="Gene3D" id="1.10.630.10">
    <property type="entry name" value="Cytochrome P450"/>
    <property type="match status" value="1"/>
</dbReference>
<dbReference type="PROSITE" id="PS00086">
    <property type="entry name" value="CYTOCHROME_P450"/>
    <property type="match status" value="1"/>
</dbReference>
<feature type="binding site" description="axial binding residue" evidence="8">
    <location>
        <position position="432"/>
    </location>
    <ligand>
        <name>heme</name>
        <dbReference type="ChEBI" id="CHEBI:30413"/>
    </ligand>
    <ligandPart>
        <name>Fe</name>
        <dbReference type="ChEBI" id="CHEBI:18248"/>
    </ligandPart>
</feature>
<keyword evidence="12" id="KW-1185">Reference proteome</keyword>
<evidence type="ECO:0000256" key="8">
    <source>
        <dbReference type="PIRSR" id="PIRSR602401-1"/>
    </source>
</evidence>
<feature type="chain" id="PRO_5041304768" description="Cytochrome P450" evidence="10">
    <location>
        <begin position="21"/>
        <end position="486"/>
    </location>
</feature>
<evidence type="ECO:0000256" key="9">
    <source>
        <dbReference type="RuleBase" id="RU000461"/>
    </source>
</evidence>
<dbReference type="PANTHER" id="PTHR24291">
    <property type="entry name" value="CYTOCHROME P450 FAMILY 4"/>
    <property type="match status" value="1"/>
</dbReference>
<evidence type="ECO:0000256" key="6">
    <source>
        <dbReference type="ARBA" id="ARBA00023004"/>
    </source>
</evidence>
<dbReference type="CDD" id="cd20628">
    <property type="entry name" value="CYP4"/>
    <property type="match status" value="1"/>
</dbReference>
<comment type="caution">
    <text evidence="11">The sequence shown here is derived from an EMBL/GenBank/DDBJ whole genome shotgun (WGS) entry which is preliminary data.</text>
</comment>
<sequence>MLLYASIVILFCVYFYLKKSQNQNALSKFPEPPGNPLLGHVSAITSTTRIISNVSHYIENYGKTVTIRIGPLFFPVLRALVTTDYKFFEFALGGSKILTKSENYQFLRDWLGNGLLISDGDYWKRHRKILTRAFHTEVLKEFIGVFESVGDVLIKKLEKYDGKPSVDVHRLVTLCTLDIICETAMGTKLNVQSGENSRYVESVHQMCRIVIERALSFIRFFNCTFWLSKDYYIQKSALKILHGFTLSVIDSKRNKTVHKETKKMAFLDLLLKVSHDENLLKIDEIQEEVDTFMFEGHDTTASGISFILYCLADLPEEQEKVLQEQKELFGDDKNPRVTYSDLQDMKYLECVIKETFRLYPPVPVIGRLTTEDVKFDDCLIPKNTNIVFFIYGLHRREEFFPEPEKFKPERFQNLDSAFPYAYVPFSAGSRNCIGQRFAMLEIKSVISKIVRNFEIKATFPRHEVQLSVEAVLKSVNGIKVELKKRN</sequence>